<organism evidence="9 10">
    <name type="scientific">Hyphomonas polymorpha PS728</name>
    <dbReference type="NCBI Taxonomy" id="1280954"/>
    <lineage>
        <taxon>Bacteria</taxon>
        <taxon>Pseudomonadati</taxon>
        <taxon>Pseudomonadota</taxon>
        <taxon>Alphaproteobacteria</taxon>
        <taxon>Hyphomonadales</taxon>
        <taxon>Hyphomonadaceae</taxon>
        <taxon>Hyphomonas</taxon>
    </lineage>
</organism>
<dbReference type="Pfam" id="PF00535">
    <property type="entry name" value="Glycos_transf_2"/>
    <property type="match status" value="1"/>
</dbReference>
<proteinExistence type="predicted"/>
<feature type="transmembrane region" description="Helical" evidence="7">
    <location>
        <begin position="250"/>
        <end position="276"/>
    </location>
</feature>
<dbReference type="GO" id="GO:0016757">
    <property type="term" value="F:glycosyltransferase activity"/>
    <property type="evidence" value="ECO:0007669"/>
    <property type="project" value="UniProtKB-KW"/>
</dbReference>
<dbReference type="SUPFAM" id="SSF53448">
    <property type="entry name" value="Nucleotide-diphospho-sugar transferases"/>
    <property type="match status" value="1"/>
</dbReference>
<gene>
    <name evidence="9" type="ORF">HPO_01390</name>
</gene>
<evidence type="ECO:0000256" key="6">
    <source>
        <dbReference type="ARBA" id="ARBA00023136"/>
    </source>
</evidence>
<evidence type="ECO:0000256" key="1">
    <source>
        <dbReference type="ARBA" id="ARBA00004141"/>
    </source>
</evidence>
<name>A0A062VJG0_9PROT</name>
<evidence type="ECO:0000256" key="2">
    <source>
        <dbReference type="ARBA" id="ARBA00022676"/>
    </source>
</evidence>
<dbReference type="CDD" id="cd04187">
    <property type="entry name" value="DPM1_like_bac"/>
    <property type="match status" value="1"/>
</dbReference>
<dbReference type="GO" id="GO:0005886">
    <property type="term" value="C:plasma membrane"/>
    <property type="evidence" value="ECO:0007669"/>
    <property type="project" value="TreeGrafter"/>
</dbReference>
<dbReference type="PATRIC" id="fig|1280954.3.peg.286"/>
<dbReference type="InterPro" id="IPR050256">
    <property type="entry name" value="Glycosyltransferase_2"/>
</dbReference>
<dbReference type="Gene3D" id="3.90.550.10">
    <property type="entry name" value="Spore Coat Polysaccharide Biosynthesis Protein SpsA, Chain A"/>
    <property type="match status" value="1"/>
</dbReference>
<keyword evidence="3 9" id="KW-0808">Transferase</keyword>
<evidence type="ECO:0000256" key="7">
    <source>
        <dbReference type="SAM" id="Phobius"/>
    </source>
</evidence>
<comment type="caution">
    <text evidence="9">The sequence shown here is derived from an EMBL/GenBank/DDBJ whole genome shotgun (WGS) entry which is preliminary data.</text>
</comment>
<keyword evidence="6 7" id="KW-0472">Membrane</keyword>
<keyword evidence="10" id="KW-1185">Reference proteome</keyword>
<feature type="transmembrane region" description="Helical" evidence="7">
    <location>
        <begin position="282"/>
        <end position="307"/>
    </location>
</feature>
<evidence type="ECO:0000313" key="9">
    <source>
        <dbReference type="EMBL" id="KDA00641.1"/>
    </source>
</evidence>
<accession>A0A062VJG0</accession>
<reference evidence="9 10" key="1">
    <citation type="journal article" date="2014" name="Antonie Van Leeuwenhoek">
        <title>Hyphomonas beringensis sp. nov. and Hyphomonas chukchiensis sp. nov., isolated from surface seawater of the Bering Sea and Chukchi Sea.</title>
        <authorList>
            <person name="Li C."/>
            <person name="Lai Q."/>
            <person name="Li G."/>
            <person name="Dong C."/>
            <person name="Wang J."/>
            <person name="Liao Y."/>
            <person name="Shao Z."/>
        </authorList>
    </citation>
    <scope>NUCLEOTIDE SEQUENCE [LARGE SCALE GENOMIC DNA]</scope>
    <source>
        <strain evidence="9 10">PS728</strain>
    </source>
</reference>
<protein>
    <submittedName>
        <fullName evidence="9">Glycosyl transferase family protein</fullName>
    </submittedName>
</protein>
<dbReference type="InterPro" id="IPR001173">
    <property type="entry name" value="Glyco_trans_2-like"/>
</dbReference>
<comment type="subcellular location">
    <subcellularLocation>
        <location evidence="1">Membrane</location>
        <topology evidence="1">Multi-pass membrane protein</topology>
    </subcellularLocation>
</comment>
<dbReference type="EMBL" id="ARYM01000001">
    <property type="protein sequence ID" value="KDA00641.1"/>
    <property type="molecule type" value="Genomic_DNA"/>
</dbReference>
<evidence type="ECO:0000256" key="3">
    <source>
        <dbReference type="ARBA" id="ARBA00022679"/>
    </source>
</evidence>
<evidence type="ECO:0000313" key="10">
    <source>
        <dbReference type="Proteomes" id="UP000027100"/>
    </source>
</evidence>
<dbReference type="AlphaFoldDB" id="A0A062VJG0"/>
<dbReference type="PANTHER" id="PTHR48090">
    <property type="entry name" value="UNDECAPRENYL-PHOSPHATE 4-DEOXY-4-FORMAMIDO-L-ARABINOSE TRANSFERASE-RELATED"/>
    <property type="match status" value="1"/>
</dbReference>
<dbReference type="eggNOG" id="COG0463">
    <property type="taxonomic scope" value="Bacteria"/>
</dbReference>
<feature type="domain" description="Glycosyltransferase 2-like" evidence="8">
    <location>
        <begin position="24"/>
        <end position="186"/>
    </location>
</feature>
<keyword evidence="4 7" id="KW-0812">Transmembrane</keyword>
<evidence type="ECO:0000256" key="4">
    <source>
        <dbReference type="ARBA" id="ARBA00022692"/>
    </source>
</evidence>
<dbReference type="STRING" id="1280954.HPO_01390"/>
<evidence type="ECO:0000259" key="8">
    <source>
        <dbReference type="Pfam" id="PF00535"/>
    </source>
</evidence>
<keyword evidence="2" id="KW-0328">Glycosyltransferase</keyword>
<dbReference type="Proteomes" id="UP000027100">
    <property type="component" value="Unassembled WGS sequence"/>
</dbReference>
<dbReference type="RefSeq" id="WP_051612152.1">
    <property type="nucleotide sequence ID" value="NZ_ARYM01000001.1"/>
</dbReference>
<sequence length="350" mass="38983">MTLDQSTVSQDARPIVGAGHTALSVVIPCFNEEEGLGELLDRTRAAAAARFPERFEIILIDDGSTDNSWERMRAAARADARIRLIRLSRNHGHQLALTAGLSIASGDLVFVIDADLQDPPELLAAMVDRMQADQADVVFGVRRQREGETYFKKFSASLFYRLLSRHSEIDLPLDAGDFRLMTARVARALCAMPEQERFIRGMVSWLGLKQVPFEYDREPRFAGQTKYPLKKMLRLAGDAFMGFSMIPLRFAAQFAGLMFAILLGVTGYALFSWIAFDTVSGWTSLMVLVAFTSAVQFLLLAVIGEYIGRTYLGQKRRPLFVVDEVVGVDPVHVDRVRQARSGLSDGGLWL</sequence>
<dbReference type="OrthoDB" id="9807795at2"/>
<evidence type="ECO:0000256" key="5">
    <source>
        <dbReference type="ARBA" id="ARBA00022989"/>
    </source>
</evidence>
<keyword evidence="5 7" id="KW-1133">Transmembrane helix</keyword>
<dbReference type="PANTHER" id="PTHR48090:SF1">
    <property type="entry name" value="PROPHAGE BACTOPRENOL GLUCOSYL TRANSFERASE HOMOLOG"/>
    <property type="match status" value="1"/>
</dbReference>
<dbReference type="InterPro" id="IPR029044">
    <property type="entry name" value="Nucleotide-diphossugar_trans"/>
</dbReference>